<comment type="caution">
    <text evidence="4">The sequence shown here is derived from an EMBL/GenBank/DDBJ whole genome shotgun (WGS) entry which is preliminary data.</text>
</comment>
<feature type="chain" id="PRO_5013161761" description="LysM domain-containing protein" evidence="2">
    <location>
        <begin position="24"/>
        <end position="233"/>
    </location>
</feature>
<proteinExistence type="inferred from homology"/>
<keyword evidence="5" id="KW-1185">Reference proteome</keyword>
<dbReference type="EMBL" id="LPUF01000003">
    <property type="protein sequence ID" value="OQK15698.1"/>
    <property type="molecule type" value="Genomic_DNA"/>
</dbReference>
<dbReference type="GO" id="GO:0004222">
    <property type="term" value="F:metalloendopeptidase activity"/>
    <property type="evidence" value="ECO:0007669"/>
    <property type="project" value="TreeGrafter"/>
</dbReference>
<keyword evidence="2" id="KW-0732">Signal</keyword>
<dbReference type="InterPro" id="IPR016047">
    <property type="entry name" value="M23ase_b-sheet_dom"/>
</dbReference>
<dbReference type="Gene3D" id="3.10.350.10">
    <property type="entry name" value="LysM domain"/>
    <property type="match status" value="1"/>
</dbReference>
<dbReference type="InterPro" id="IPR036779">
    <property type="entry name" value="LysM_dom_sf"/>
</dbReference>
<dbReference type="InterPro" id="IPR018392">
    <property type="entry name" value="LysM"/>
</dbReference>
<dbReference type="CDD" id="cd00118">
    <property type="entry name" value="LysM"/>
    <property type="match status" value="1"/>
</dbReference>
<dbReference type="PANTHER" id="PTHR21666:SF263">
    <property type="entry name" value="MUREIN HYDROLASE ACTIVATOR NLPD"/>
    <property type="match status" value="1"/>
</dbReference>
<evidence type="ECO:0000256" key="2">
    <source>
        <dbReference type="SAM" id="SignalP"/>
    </source>
</evidence>
<protein>
    <recommendedName>
        <fullName evidence="3">LysM domain-containing protein</fullName>
    </recommendedName>
</protein>
<reference evidence="4 5" key="1">
    <citation type="submission" date="2015-12" db="EMBL/GenBank/DDBJ databases">
        <authorList>
            <person name="Shamseldin A."/>
            <person name="Moawad H."/>
            <person name="Abd El-Rahim W.M."/>
            <person name="Sadowsky M.J."/>
        </authorList>
    </citation>
    <scope>NUCLEOTIDE SEQUENCE [LARGE SCALE GENOMIC DNA]</scope>
    <source>
        <strain evidence="4 5">WF1</strain>
    </source>
</reference>
<dbReference type="InterPro" id="IPR011055">
    <property type="entry name" value="Dup_hybrid_motif"/>
</dbReference>
<dbReference type="GO" id="GO:0009279">
    <property type="term" value="C:cell outer membrane"/>
    <property type="evidence" value="ECO:0007669"/>
    <property type="project" value="TreeGrafter"/>
</dbReference>
<dbReference type="GO" id="GO:0032153">
    <property type="term" value="C:cell division site"/>
    <property type="evidence" value="ECO:0007669"/>
    <property type="project" value="TreeGrafter"/>
</dbReference>
<dbReference type="CDD" id="cd12797">
    <property type="entry name" value="M23_peptidase"/>
    <property type="match status" value="1"/>
</dbReference>
<dbReference type="STRING" id="1420851.AU255_15915"/>
<dbReference type="PROSITE" id="PS51782">
    <property type="entry name" value="LYSM"/>
    <property type="match status" value="1"/>
</dbReference>
<dbReference type="Proteomes" id="UP000191980">
    <property type="component" value="Unassembled WGS sequence"/>
</dbReference>
<accession>A0A1V8M2F3</accession>
<evidence type="ECO:0000313" key="4">
    <source>
        <dbReference type="EMBL" id="OQK15698.1"/>
    </source>
</evidence>
<dbReference type="OrthoDB" id="9793746at2"/>
<dbReference type="InterPro" id="IPR050570">
    <property type="entry name" value="Cell_wall_metabolism_enzyme"/>
</dbReference>
<gene>
    <name evidence="4" type="ORF">AU255_15915</name>
</gene>
<dbReference type="AlphaFoldDB" id="A0A1V8M2F3"/>
<dbReference type="SMART" id="SM00257">
    <property type="entry name" value="LysM"/>
    <property type="match status" value="1"/>
</dbReference>
<comment type="similarity">
    <text evidence="1">Belongs to the E.coli NlpD/Haemophilus LppB family.</text>
</comment>
<name>A0A1V8M2F3_9GAMM</name>
<dbReference type="Pfam" id="PF01551">
    <property type="entry name" value="Peptidase_M23"/>
    <property type="match status" value="1"/>
</dbReference>
<dbReference type="SUPFAM" id="SSF51261">
    <property type="entry name" value="Duplicated hybrid motif"/>
    <property type="match status" value="1"/>
</dbReference>
<evidence type="ECO:0000313" key="5">
    <source>
        <dbReference type="Proteomes" id="UP000191980"/>
    </source>
</evidence>
<dbReference type="Gene3D" id="2.70.70.10">
    <property type="entry name" value="Glucose Permease (Domain IIA)"/>
    <property type="match status" value="1"/>
</dbReference>
<feature type="domain" description="LysM" evidence="3">
    <location>
        <begin position="40"/>
        <end position="84"/>
    </location>
</feature>
<organism evidence="4 5">
    <name type="scientific">Methyloprofundus sedimenti</name>
    <dbReference type="NCBI Taxonomy" id="1420851"/>
    <lineage>
        <taxon>Bacteria</taxon>
        <taxon>Pseudomonadati</taxon>
        <taxon>Pseudomonadota</taxon>
        <taxon>Gammaproteobacteria</taxon>
        <taxon>Methylococcales</taxon>
        <taxon>Methylococcaceae</taxon>
        <taxon>Methyloprofundus</taxon>
    </lineage>
</organism>
<sequence>MRRSYKVIIFFIIIMCIAGCASSQPKVPVQPHKRDLTKGSYYTVKKGDTLYSIGYRSGHGYKRLAAWNKIPPPYKVYQGQKLKLFREIKYKKTQNKKKLNKKTSTISINKEKVLKLYWQWPVEGKLLRNFYRTGNKGLDIAGYVGKKIRAAESGIVVYSGSGLVGYGKLLIIKHNYLYLSAYAHNRRLLVKEGHKVSKGQVIAEMGVGVDAKPALHFEIRKNGKSVNPILYLP</sequence>
<dbReference type="Pfam" id="PF01476">
    <property type="entry name" value="LysM"/>
    <property type="match status" value="1"/>
</dbReference>
<evidence type="ECO:0000256" key="1">
    <source>
        <dbReference type="ARBA" id="ARBA00038420"/>
    </source>
</evidence>
<evidence type="ECO:0000259" key="3">
    <source>
        <dbReference type="PROSITE" id="PS51782"/>
    </source>
</evidence>
<dbReference type="PANTHER" id="PTHR21666">
    <property type="entry name" value="PEPTIDASE-RELATED"/>
    <property type="match status" value="1"/>
</dbReference>
<feature type="signal peptide" evidence="2">
    <location>
        <begin position="1"/>
        <end position="23"/>
    </location>
</feature>